<evidence type="ECO:0000256" key="9">
    <source>
        <dbReference type="ARBA" id="ARBA00037216"/>
    </source>
</evidence>
<evidence type="ECO:0000256" key="8">
    <source>
        <dbReference type="ARBA" id="ARBA00023136"/>
    </source>
</evidence>
<feature type="transmembrane region" description="Helical" evidence="11">
    <location>
        <begin position="241"/>
        <end position="262"/>
    </location>
</feature>
<comment type="function">
    <text evidence="9">Required for the activity of the bacterial periplasmic transport system of putrescine and spermidine.</text>
</comment>
<feature type="transmembrane region" description="Helical" evidence="11">
    <location>
        <begin position="74"/>
        <end position="96"/>
    </location>
</feature>
<proteinExistence type="inferred from homology"/>
<evidence type="ECO:0000256" key="6">
    <source>
        <dbReference type="ARBA" id="ARBA00022692"/>
    </source>
</evidence>
<keyword evidence="3 11" id="KW-0813">Transport</keyword>
<dbReference type="OrthoDB" id="9782004at2"/>
<evidence type="ECO:0000256" key="7">
    <source>
        <dbReference type="ARBA" id="ARBA00022989"/>
    </source>
</evidence>
<dbReference type="InterPro" id="IPR035906">
    <property type="entry name" value="MetI-like_sf"/>
</dbReference>
<dbReference type="CDD" id="cd06261">
    <property type="entry name" value="TM_PBP2"/>
    <property type="match status" value="1"/>
</dbReference>
<evidence type="ECO:0000256" key="10">
    <source>
        <dbReference type="ARBA" id="ARBA00039580"/>
    </source>
</evidence>
<sequence length="273" mass="29745">MMSKVTDMRRFPGFLQLTLLCLLVLYAPLVVVMVYSFNDSTSITLWGGFSLRWYEDVFFGVDAPKFKQAALNSLTIAVMAASCATIIAVSAAVAMMRARHLKGRTASFALINLPLMVPEIVTAVASLVFFSAIGFTTGYATILVAHIVFCIPFAYLPIAARMQSIEDTYEQAAMDLYATPAQAFRLVLLPLMMPGIFSGFLLAFIISLDDFLITNFVKGAGIETLPTAIFGSVKQGIKPNIMAISTLLLLVSVGFVTLSYLASRMGQNREKKS</sequence>
<feature type="transmembrane region" description="Helical" evidence="11">
    <location>
        <begin position="12"/>
        <end position="37"/>
    </location>
</feature>
<keyword evidence="8 11" id="KW-0472">Membrane</keyword>
<keyword evidence="6 11" id="KW-0812">Transmembrane</keyword>
<evidence type="ECO:0000313" key="14">
    <source>
        <dbReference type="Proteomes" id="UP000315252"/>
    </source>
</evidence>
<dbReference type="EMBL" id="VHSH01000002">
    <property type="protein sequence ID" value="TQV82059.1"/>
    <property type="molecule type" value="Genomic_DNA"/>
</dbReference>
<comment type="subcellular location">
    <subcellularLocation>
        <location evidence="1">Cell inner membrane</location>
        <topology evidence="1">Multi-pass membrane protein</topology>
    </subcellularLocation>
    <subcellularLocation>
        <location evidence="11">Cell membrane</location>
        <topology evidence="11">Multi-pass membrane protein</topology>
    </subcellularLocation>
</comment>
<dbReference type="Proteomes" id="UP000315252">
    <property type="component" value="Unassembled WGS sequence"/>
</dbReference>
<feature type="domain" description="ABC transmembrane type-1" evidence="12">
    <location>
        <begin position="70"/>
        <end position="259"/>
    </location>
</feature>
<evidence type="ECO:0000256" key="11">
    <source>
        <dbReference type="RuleBase" id="RU363032"/>
    </source>
</evidence>
<organism evidence="13 14">
    <name type="scientific">Denitrobaculum tricleocarpae</name>
    <dbReference type="NCBI Taxonomy" id="2591009"/>
    <lineage>
        <taxon>Bacteria</taxon>
        <taxon>Pseudomonadati</taxon>
        <taxon>Pseudomonadota</taxon>
        <taxon>Alphaproteobacteria</taxon>
        <taxon>Rhodospirillales</taxon>
        <taxon>Rhodospirillaceae</taxon>
        <taxon>Denitrobaculum</taxon>
    </lineage>
</organism>
<dbReference type="PANTHER" id="PTHR43848:SF5">
    <property type="entry name" value="SPERMIDINE_PUTRESCINE TRANSPORT SYSTEM PERMEASE PROTEIN POTC"/>
    <property type="match status" value="1"/>
</dbReference>
<keyword evidence="14" id="KW-1185">Reference proteome</keyword>
<dbReference type="Gene3D" id="1.10.3720.10">
    <property type="entry name" value="MetI-like"/>
    <property type="match status" value="1"/>
</dbReference>
<gene>
    <name evidence="13" type="ORF">FKG95_07445</name>
</gene>
<protein>
    <recommendedName>
        <fullName evidence="10">Spermidine/putrescine transport system permease protein PotC</fullName>
    </recommendedName>
</protein>
<dbReference type="PANTHER" id="PTHR43848">
    <property type="entry name" value="PUTRESCINE TRANSPORT SYSTEM PERMEASE PROTEIN POTI"/>
    <property type="match status" value="1"/>
</dbReference>
<evidence type="ECO:0000313" key="13">
    <source>
        <dbReference type="EMBL" id="TQV82059.1"/>
    </source>
</evidence>
<name>A0A545TXW8_9PROT</name>
<feature type="transmembrane region" description="Helical" evidence="11">
    <location>
        <begin position="108"/>
        <end position="133"/>
    </location>
</feature>
<dbReference type="Pfam" id="PF00528">
    <property type="entry name" value="BPD_transp_1"/>
    <property type="match status" value="1"/>
</dbReference>
<dbReference type="GO" id="GO:0055085">
    <property type="term" value="P:transmembrane transport"/>
    <property type="evidence" value="ECO:0007669"/>
    <property type="project" value="InterPro"/>
</dbReference>
<feature type="transmembrane region" description="Helical" evidence="11">
    <location>
        <begin position="139"/>
        <end position="162"/>
    </location>
</feature>
<keyword evidence="7 11" id="KW-1133">Transmembrane helix</keyword>
<accession>A0A545TXW8</accession>
<evidence type="ECO:0000256" key="1">
    <source>
        <dbReference type="ARBA" id="ARBA00004429"/>
    </source>
</evidence>
<evidence type="ECO:0000256" key="5">
    <source>
        <dbReference type="ARBA" id="ARBA00022519"/>
    </source>
</evidence>
<feature type="transmembrane region" description="Helical" evidence="11">
    <location>
        <begin position="183"/>
        <end position="206"/>
    </location>
</feature>
<dbReference type="InterPro" id="IPR000515">
    <property type="entry name" value="MetI-like"/>
</dbReference>
<dbReference type="InterPro" id="IPR051789">
    <property type="entry name" value="Bact_Polyamine_Transport"/>
</dbReference>
<comment type="caution">
    <text evidence="13">The sequence shown here is derived from an EMBL/GenBank/DDBJ whole genome shotgun (WGS) entry which is preliminary data.</text>
</comment>
<dbReference type="AlphaFoldDB" id="A0A545TXW8"/>
<evidence type="ECO:0000256" key="3">
    <source>
        <dbReference type="ARBA" id="ARBA00022448"/>
    </source>
</evidence>
<dbReference type="SUPFAM" id="SSF161098">
    <property type="entry name" value="MetI-like"/>
    <property type="match status" value="1"/>
</dbReference>
<evidence type="ECO:0000256" key="2">
    <source>
        <dbReference type="ARBA" id="ARBA00007069"/>
    </source>
</evidence>
<keyword evidence="5" id="KW-0997">Cell inner membrane</keyword>
<dbReference type="PROSITE" id="PS50928">
    <property type="entry name" value="ABC_TM1"/>
    <property type="match status" value="1"/>
</dbReference>
<evidence type="ECO:0000256" key="4">
    <source>
        <dbReference type="ARBA" id="ARBA00022475"/>
    </source>
</evidence>
<evidence type="ECO:0000259" key="12">
    <source>
        <dbReference type="PROSITE" id="PS50928"/>
    </source>
</evidence>
<comment type="similarity">
    <text evidence="2">Belongs to the binding-protein-dependent transport system permease family. CysTW subfamily.</text>
</comment>
<reference evidence="13 14" key="1">
    <citation type="submission" date="2019-06" db="EMBL/GenBank/DDBJ databases">
        <title>Whole genome sequence for Rhodospirillaceae sp. R148.</title>
        <authorList>
            <person name="Wang G."/>
        </authorList>
    </citation>
    <scope>NUCLEOTIDE SEQUENCE [LARGE SCALE GENOMIC DNA]</scope>
    <source>
        <strain evidence="13 14">R148</strain>
    </source>
</reference>
<keyword evidence="4" id="KW-1003">Cell membrane</keyword>
<dbReference type="GO" id="GO:0005886">
    <property type="term" value="C:plasma membrane"/>
    <property type="evidence" value="ECO:0007669"/>
    <property type="project" value="UniProtKB-SubCell"/>
</dbReference>